<evidence type="ECO:0000256" key="2">
    <source>
        <dbReference type="SAM" id="SignalP"/>
    </source>
</evidence>
<keyword evidence="4" id="KW-0378">Hydrolase</keyword>
<protein>
    <submittedName>
        <fullName evidence="4">(Trans)glycosidase</fullName>
    </submittedName>
</protein>
<dbReference type="EMBL" id="KE145358">
    <property type="protein sequence ID" value="EPE32997.1"/>
    <property type="molecule type" value="Genomic_DNA"/>
</dbReference>
<keyword evidence="5" id="KW-1185">Reference proteome</keyword>
<dbReference type="Gene3D" id="3.20.20.80">
    <property type="entry name" value="Glycosidases"/>
    <property type="match status" value="1"/>
</dbReference>
<dbReference type="RefSeq" id="XP_008079614.1">
    <property type="nucleotide sequence ID" value="XM_008081423.1"/>
</dbReference>
<evidence type="ECO:0000259" key="3">
    <source>
        <dbReference type="Pfam" id="PF11790"/>
    </source>
</evidence>
<dbReference type="PANTHER" id="PTHR34154:SF10">
    <property type="entry name" value="ASL1-LIKE GLYCOSYL HYDROLASE CATALYTIC DOMAIN-CONTAINING PROTEIN"/>
    <property type="match status" value="1"/>
</dbReference>
<name>S3D3D0_GLAL2</name>
<dbReference type="OMA" id="ERYAYHM"/>
<keyword evidence="2" id="KW-0732">Signal</keyword>
<dbReference type="Pfam" id="PF11790">
    <property type="entry name" value="Glyco_hydro_cc"/>
    <property type="match status" value="1"/>
</dbReference>
<proteinExistence type="predicted"/>
<dbReference type="InterPro" id="IPR017853">
    <property type="entry name" value="GH"/>
</dbReference>
<dbReference type="KEGG" id="glz:GLAREA_06009"/>
<feature type="chain" id="PRO_5004519194" evidence="2">
    <location>
        <begin position="18"/>
        <end position="308"/>
    </location>
</feature>
<dbReference type="GeneID" id="19465063"/>
<evidence type="ECO:0000313" key="5">
    <source>
        <dbReference type="Proteomes" id="UP000016922"/>
    </source>
</evidence>
<keyword evidence="4" id="KW-0326">Glycosidase</keyword>
<evidence type="ECO:0000313" key="4">
    <source>
        <dbReference type="EMBL" id="EPE32997.1"/>
    </source>
</evidence>
<organism evidence="4 5">
    <name type="scientific">Glarea lozoyensis (strain ATCC 20868 / MF5171)</name>
    <dbReference type="NCBI Taxonomy" id="1116229"/>
    <lineage>
        <taxon>Eukaryota</taxon>
        <taxon>Fungi</taxon>
        <taxon>Dikarya</taxon>
        <taxon>Ascomycota</taxon>
        <taxon>Pezizomycotina</taxon>
        <taxon>Leotiomycetes</taxon>
        <taxon>Helotiales</taxon>
        <taxon>Helotiaceae</taxon>
        <taxon>Glarea</taxon>
    </lineage>
</organism>
<accession>S3D3D0</accession>
<dbReference type="Proteomes" id="UP000016922">
    <property type="component" value="Unassembled WGS sequence"/>
</dbReference>
<dbReference type="HOGENOM" id="CLU_040908_5_0_1"/>
<feature type="signal peptide" evidence="2">
    <location>
        <begin position="1"/>
        <end position="17"/>
    </location>
</feature>
<dbReference type="GO" id="GO:0016798">
    <property type="term" value="F:hydrolase activity, acting on glycosyl bonds"/>
    <property type="evidence" value="ECO:0007669"/>
    <property type="project" value="UniProtKB-KW"/>
</dbReference>
<sequence length="308" mass="34196">MHFQLLTALTLLSITTALPSQSTPQGPPQAGLGHPPSFTLPDAEAVPALPVPGGKPVYNPAQNKRGLAFNDVKYIQSFWGAGTKVNWMYNWDSRIPTGAPYVQFVPMLWGDGPAHTTNWFGNAQDSINRGANNILGFNEPDQCFNSGQSCIGPEQAANSYRKYIQPFGNQAWLGSPAITNSADGTRWITAFLNNYCRDCQVDFVNMHWYGGTNAQEFIGWVQMVKGLIGGRRIWITEFNGGAFTGATETQQIQFMKEVLPWLDRTDYVERYAWHMVDPAPTWTHGSLSNLNGQPSLLGWNYAYNIPRG</sequence>
<feature type="region of interest" description="Disordered" evidence="1">
    <location>
        <begin position="19"/>
        <end position="39"/>
    </location>
</feature>
<dbReference type="InterPro" id="IPR053183">
    <property type="entry name" value="ASL1"/>
</dbReference>
<dbReference type="GO" id="GO:0009277">
    <property type="term" value="C:fungal-type cell wall"/>
    <property type="evidence" value="ECO:0007669"/>
    <property type="project" value="TreeGrafter"/>
</dbReference>
<reference evidence="4 5" key="1">
    <citation type="journal article" date="2013" name="BMC Genomics">
        <title>Genomics-driven discovery of the pneumocandin biosynthetic gene cluster in the fungus Glarea lozoyensis.</title>
        <authorList>
            <person name="Chen L."/>
            <person name="Yue Q."/>
            <person name="Zhang X."/>
            <person name="Xiang M."/>
            <person name="Wang C."/>
            <person name="Li S."/>
            <person name="Che Y."/>
            <person name="Ortiz-Lopez F.J."/>
            <person name="Bills G.F."/>
            <person name="Liu X."/>
            <person name="An Z."/>
        </authorList>
    </citation>
    <scope>NUCLEOTIDE SEQUENCE [LARGE SCALE GENOMIC DNA]</scope>
    <source>
        <strain evidence="5">ATCC 20868 / MF5171</strain>
    </source>
</reference>
<gene>
    <name evidence="4" type="ORF">GLAREA_06009</name>
</gene>
<dbReference type="OrthoDB" id="5985073at2759"/>
<dbReference type="SUPFAM" id="SSF51445">
    <property type="entry name" value="(Trans)glycosidases"/>
    <property type="match status" value="1"/>
</dbReference>
<dbReference type="PANTHER" id="PTHR34154">
    <property type="entry name" value="ALKALI-SENSITIVE LINKAGE PROTEIN 1"/>
    <property type="match status" value="1"/>
</dbReference>
<evidence type="ECO:0000256" key="1">
    <source>
        <dbReference type="SAM" id="MobiDB-lite"/>
    </source>
</evidence>
<dbReference type="InterPro" id="IPR024655">
    <property type="entry name" value="Asl1_glyco_hydro_catalytic"/>
</dbReference>
<dbReference type="AlphaFoldDB" id="S3D3D0"/>
<dbReference type="GO" id="GO:0071966">
    <property type="term" value="P:fungal-type cell wall polysaccharide metabolic process"/>
    <property type="evidence" value="ECO:0007669"/>
    <property type="project" value="TreeGrafter"/>
</dbReference>
<feature type="domain" description="Asl1-like glycosyl hydrolase catalytic" evidence="3">
    <location>
        <begin position="66"/>
        <end position="301"/>
    </location>
</feature>